<keyword evidence="4 6" id="KW-0573">Peptidoglycan synthesis</keyword>
<dbReference type="Proteomes" id="UP000319525">
    <property type="component" value="Unassembled WGS sequence"/>
</dbReference>
<protein>
    <recommendedName>
        <fullName evidence="8">L,D-TPase catalytic domain-containing protein</fullName>
    </recommendedName>
</protein>
<dbReference type="CDD" id="cd16913">
    <property type="entry name" value="YkuD_like"/>
    <property type="match status" value="1"/>
</dbReference>
<dbReference type="AlphaFoldDB" id="A0A4Y3QHH3"/>
<dbReference type="InterPro" id="IPR006311">
    <property type="entry name" value="TAT_signal"/>
</dbReference>
<dbReference type="PROSITE" id="PS51318">
    <property type="entry name" value="TAT"/>
    <property type="match status" value="1"/>
</dbReference>
<feature type="active site" description="Nucleophile" evidence="6">
    <location>
        <position position="286"/>
    </location>
</feature>
<dbReference type="Pfam" id="PF03734">
    <property type="entry name" value="YkuD"/>
    <property type="match status" value="1"/>
</dbReference>
<dbReference type="SUPFAM" id="SSF141523">
    <property type="entry name" value="L,D-transpeptidase catalytic domain-like"/>
    <property type="match status" value="1"/>
</dbReference>
<evidence type="ECO:0000256" key="6">
    <source>
        <dbReference type="PROSITE-ProRule" id="PRU01373"/>
    </source>
</evidence>
<accession>A0A4Y3QHH3</accession>
<name>A0A4Y3QHH3_MICTE</name>
<feature type="region of interest" description="Disordered" evidence="7">
    <location>
        <begin position="39"/>
        <end position="60"/>
    </location>
</feature>
<reference evidence="9 10" key="1">
    <citation type="submission" date="2019-06" db="EMBL/GenBank/DDBJ databases">
        <title>Whole genome shotgun sequence of Microbacterium testaceum NBRC 12675.</title>
        <authorList>
            <person name="Hosoyama A."/>
            <person name="Uohara A."/>
            <person name="Ohji S."/>
            <person name="Ichikawa N."/>
        </authorList>
    </citation>
    <scope>NUCLEOTIDE SEQUENCE [LARGE SCALE GENOMIC DNA]</scope>
    <source>
        <strain evidence="9 10">NBRC 12675</strain>
    </source>
</reference>
<evidence type="ECO:0000256" key="5">
    <source>
        <dbReference type="ARBA" id="ARBA00023316"/>
    </source>
</evidence>
<dbReference type="InterPro" id="IPR005490">
    <property type="entry name" value="LD_TPept_cat_dom"/>
</dbReference>
<evidence type="ECO:0000256" key="4">
    <source>
        <dbReference type="ARBA" id="ARBA00022984"/>
    </source>
</evidence>
<gene>
    <name evidence="9" type="ORF">MTE01_05470</name>
</gene>
<dbReference type="GO" id="GO:0071555">
    <property type="term" value="P:cell wall organization"/>
    <property type="evidence" value="ECO:0007669"/>
    <property type="project" value="UniProtKB-UniRule"/>
</dbReference>
<evidence type="ECO:0000256" key="7">
    <source>
        <dbReference type="SAM" id="MobiDB-lite"/>
    </source>
</evidence>
<dbReference type="GO" id="GO:0016740">
    <property type="term" value="F:transferase activity"/>
    <property type="evidence" value="ECO:0007669"/>
    <property type="project" value="UniProtKB-KW"/>
</dbReference>
<dbReference type="GeneID" id="57143251"/>
<feature type="active site" description="Proton donor/acceptor" evidence="6">
    <location>
        <position position="273"/>
    </location>
</feature>
<keyword evidence="3 6" id="KW-0133">Cell shape</keyword>
<evidence type="ECO:0000256" key="2">
    <source>
        <dbReference type="ARBA" id="ARBA00022679"/>
    </source>
</evidence>
<evidence type="ECO:0000256" key="1">
    <source>
        <dbReference type="ARBA" id="ARBA00004752"/>
    </source>
</evidence>
<proteinExistence type="predicted"/>
<dbReference type="GO" id="GO:0009252">
    <property type="term" value="P:peptidoglycan biosynthetic process"/>
    <property type="evidence" value="ECO:0007669"/>
    <property type="project" value="UniProtKB-UniPathway"/>
</dbReference>
<evidence type="ECO:0000259" key="8">
    <source>
        <dbReference type="PROSITE" id="PS52029"/>
    </source>
</evidence>
<dbReference type="GO" id="GO:0008360">
    <property type="term" value="P:regulation of cell shape"/>
    <property type="evidence" value="ECO:0007669"/>
    <property type="project" value="UniProtKB-UniRule"/>
</dbReference>
<keyword evidence="2" id="KW-0808">Transferase</keyword>
<comment type="caution">
    <text evidence="9">The sequence shown here is derived from an EMBL/GenBank/DDBJ whole genome shotgun (WGS) entry which is preliminary data.</text>
</comment>
<evidence type="ECO:0000313" key="10">
    <source>
        <dbReference type="Proteomes" id="UP000319525"/>
    </source>
</evidence>
<sequence>MTTSPARRRLALITITATAAAAVVAVIAAWALAPVAPAVPAADPTPSSSPTPATAASPRPVPAVDAGALSALPEARYDAVIGGLLVADTALPAHADVYSTASDLPLFGDADDTGRAGGSGGPVARLAAHDFLGEATPVVVVRTEGPWALVLTPARRTLPSAAPAGQPAAAQTAAWAPLSSLAKTTGPTSRVEVSVAQRSVSIVALDGTVQATFPAAVGADGTPTPTGVIGYLEARYVDPSQGTGDHPIHLTSLHSAAADEPFGGHDGGLIGIHYADQRDGAISHGCVRIGADAVAALAALPLGTLVVLR</sequence>
<keyword evidence="5 6" id="KW-0961">Cell wall biogenesis/degradation</keyword>
<dbReference type="RefSeq" id="WP_141375561.1">
    <property type="nucleotide sequence ID" value="NZ_BJML01000001.1"/>
</dbReference>
<comment type="pathway">
    <text evidence="1 6">Cell wall biogenesis; peptidoglycan biosynthesis.</text>
</comment>
<dbReference type="InterPro" id="IPR038063">
    <property type="entry name" value="Transpep_catalytic_dom"/>
</dbReference>
<evidence type="ECO:0000313" key="9">
    <source>
        <dbReference type="EMBL" id="GEB44602.1"/>
    </source>
</evidence>
<dbReference type="OrthoDB" id="5243103at2"/>
<feature type="domain" description="L,D-TPase catalytic" evidence="8">
    <location>
        <begin position="189"/>
        <end position="309"/>
    </location>
</feature>
<dbReference type="Gene3D" id="2.40.440.10">
    <property type="entry name" value="L,D-transpeptidase catalytic domain-like"/>
    <property type="match status" value="1"/>
</dbReference>
<dbReference type="UniPathway" id="UPA00219"/>
<dbReference type="PROSITE" id="PS52029">
    <property type="entry name" value="LD_TPASE"/>
    <property type="match status" value="1"/>
</dbReference>
<evidence type="ECO:0000256" key="3">
    <source>
        <dbReference type="ARBA" id="ARBA00022960"/>
    </source>
</evidence>
<dbReference type="EMBL" id="BJML01000001">
    <property type="protein sequence ID" value="GEB44602.1"/>
    <property type="molecule type" value="Genomic_DNA"/>
</dbReference>
<organism evidence="9 10">
    <name type="scientific">Microbacterium testaceum</name>
    <name type="common">Aureobacterium testaceum</name>
    <name type="synonym">Brevibacterium testaceum</name>
    <dbReference type="NCBI Taxonomy" id="2033"/>
    <lineage>
        <taxon>Bacteria</taxon>
        <taxon>Bacillati</taxon>
        <taxon>Actinomycetota</taxon>
        <taxon>Actinomycetes</taxon>
        <taxon>Micrococcales</taxon>
        <taxon>Microbacteriaceae</taxon>
        <taxon>Microbacterium</taxon>
    </lineage>
</organism>